<dbReference type="Gene3D" id="1.10.10.10">
    <property type="entry name" value="Winged helix-like DNA-binding domain superfamily/Winged helix DNA-binding domain"/>
    <property type="match status" value="1"/>
</dbReference>
<keyword evidence="3" id="KW-0804">Transcription</keyword>
<dbReference type="InterPro" id="IPR011991">
    <property type="entry name" value="ArsR-like_HTH"/>
</dbReference>
<dbReference type="PROSITE" id="PS50987">
    <property type="entry name" value="HTH_ARSR_2"/>
    <property type="match status" value="1"/>
</dbReference>
<dbReference type="SMART" id="SM00418">
    <property type="entry name" value="HTH_ARSR"/>
    <property type="match status" value="1"/>
</dbReference>
<proteinExistence type="predicted"/>
<protein>
    <submittedName>
        <fullName evidence="5">ArsR family transcriptional regulator</fullName>
    </submittedName>
</protein>
<dbReference type="Pfam" id="PF01022">
    <property type="entry name" value="HTH_5"/>
    <property type="match status" value="1"/>
</dbReference>
<evidence type="ECO:0000313" key="5">
    <source>
        <dbReference type="EMBL" id="TGK13146.1"/>
    </source>
</evidence>
<keyword evidence="6" id="KW-1185">Reference proteome</keyword>
<sequence>MGITKTQLFNKRQNKIASYAKALGHPARIAILESVLRKKACVCGDLVDELGLAQATISQHLKALKEVGILQGTVEGPSICYCIDKKAWEEIGGYFNTLLSRIPENENSCS</sequence>
<name>A0A4R9GK47_9LEPT</name>
<dbReference type="Proteomes" id="UP000298458">
    <property type="component" value="Unassembled WGS sequence"/>
</dbReference>
<keyword evidence="2" id="KW-0238">DNA-binding</keyword>
<dbReference type="NCBIfam" id="NF033788">
    <property type="entry name" value="HTH_metalloreg"/>
    <property type="match status" value="1"/>
</dbReference>
<keyword evidence="1" id="KW-0805">Transcription regulation</keyword>
<evidence type="ECO:0000256" key="3">
    <source>
        <dbReference type="ARBA" id="ARBA00023163"/>
    </source>
</evidence>
<organism evidence="5 6">
    <name type="scientific">Leptospira fletcheri</name>
    <dbReference type="NCBI Taxonomy" id="2484981"/>
    <lineage>
        <taxon>Bacteria</taxon>
        <taxon>Pseudomonadati</taxon>
        <taxon>Spirochaetota</taxon>
        <taxon>Spirochaetia</taxon>
        <taxon>Leptospirales</taxon>
        <taxon>Leptospiraceae</taxon>
        <taxon>Leptospira</taxon>
    </lineage>
</organism>
<dbReference type="AlphaFoldDB" id="A0A4R9GK47"/>
<evidence type="ECO:0000259" key="4">
    <source>
        <dbReference type="PROSITE" id="PS50987"/>
    </source>
</evidence>
<dbReference type="PANTHER" id="PTHR33154:SF15">
    <property type="entry name" value="REGULATORY PROTEIN ARSR"/>
    <property type="match status" value="1"/>
</dbReference>
<dbReference type="PRINTS" id="PR00778">
    <property type="entry name" value="HTHARSR"/>
</dbReference>
<evidence type="ECO:0000256" key="1">
    <source>
        <dbReference type="ARBA" id="ARBA00023015"/>
    </source>
</evidence>
<dbReference type="PANTHER" id="PTHR33154">
    <property type="entry name" value="TRANSCRIPTIONAL REGULATOR, ARSR FAMILY"/>
    <property type="match status" value="1"/>
</dbReference>
<evidence type="ECO:0000256" key="2">
    <source>
        <dbReference type="ARBA" id="ARBA00023125"/>
    </source>
</evidence>
<dbReference type="GO" id="GO:0003700">
    <property type="term" value="F:DNA-binding transcription factor activity"/>
    <property type="evidence" value="ECO:0007669"/>
    <property type="project" value="InterPro"/>
</dbReference>
<evidence type="ECO:0000313" key="6">
    <source>
        <dbReference type="Proteomes" id="UP000298458"/>
    </source>
</evidence>
<gene>
    <name evidence="5" type="ORF">EHO60_02800</name>
</gene>
<dbReference type="InterPro" id="IPR001845">
    <property type="entry name" value="HTH_ArsR_DNA-bd_dom"/>
</dbReference>
<dbReference type="InterPro" id="IPR051081">
    <property type="entry name" value="HTH_MetalResp_TranReg"/>
</dbReference>
<feature type="domain" description="HTH arsR-type" evidence="4">
    <location>
        <begin position="8"/>
        <end position="106"/>
    </location>
</feature>
<dbReference type="SUPFAM" id="SSF46785">
    <property type="entry name" value="Winged helix' DNA-binding domain"/>
    <property type="match status" value="1"/>
</dbReference>
<dbReference type="RefSeq" id="WP_135766656.1">
    <property type="nucleotide sequence ID" value="NZ_RQET01000002.1"/>
</dbReference>
<dbReference type="CDD" id="cd00090">
    <property type="entry name" value="HTH_ARSR"/>
    <property type="match status" value="1"/>
</dbReference>
<comment type="caution">
    <text evidence="5">The sequence shown here is derived from an EMBL/GenBank/DDBJ whole genome shotgun (WGS) entry which is preliminary data.</text>
</comment>
<accession>A0A4R9GK47</accession>
<reference evidence="5" key="1">
    <citation type="journal article" date="2019" name="PLoS Negl. Trop. Dis.">
        <title>Revisiting the worldwide diversity of Leptospira species in the environment.</title>
        <authorList>
            <person name="Vincent A.T."/>
            <person name="Schiettekatte O."/>
            <person name="Bourhy P."/>
            <person name="Veyrier F.J."/>
            <person name="Picardeau M."/>
        </authorList>
    </citation>
    <scope>NUCLEOTIDE SEQUENCE [LARGE SCALE GENOMIC DNA]</scope>
    <source>
        <strain evidence="5">SSW15</strain>
    </source>
</reference>
<dbReference type="OrthoDB" id="9798835at2"/>
<dbReference type="EMBL" id="RQET01000002">
    <property type="protein sequence ID" value="TGK13146.1"/>
    <property type="molecule type" value="Genomic_DNA"/>
</dbReference>
<dbReference type="InterPro" id="IPR036388">
    <property type="entry name" value="WH-like_DNA-bd_sf"/>
</dbReference>
<dbReference type="GO" id="GO:0003677">
    <property type="term" value="F:DNA binding"/>
    <property type="evidence" value="ECO:0007669"/>
    <property type="project" value="UniProtKB-KW"/>
</dbReference>
<dbReference type="InterPro" id="IPR036390">
    <property type="entry name" value="WH_DNA-bd_sf"/>
</dbReference>